<proteinExistence type="predicted"/>
<dbReference type="EMBL" id="BART01012840">
    <property type="protein sequence ID" value="GAG85998.1"/>
    <property type="molecule type" value="Genomic_DNA"/>
</dbReference>
<dbReference type="AlphaFoldDB" id="X1BPL5"/>
<dbReference type="GO" id="GO:0046872">
    <property type="term" value="F:metal ion binding"/>
    <property type="evidence" value="ECO:0007669"/>
    <property type="project" value="InterPro"/>
</dbReference>
<dbReference type="InterPro" id="IPR038390">
    <property type="entry name" value="Metal_Tscrpt_repr_sf"/>
</dbReference>
<dbReference type="InterPro" id="IPR003735">
    <property type="entry name" value="Metal_Tscrpt_repr"/>
</dbReference>
<sequence>MEKSKEVKEDLLIRLRKIRGQINGLEKMIETGAPCSDILMQISAARAAVGKVGMMIMQNYIRDCFTSQNKEIFEDRIEELIKSFSKFIR</sequence>
<dbReference type="GO" id="GO:0003677">
    <property type="term" value="F:DNA binding"/>
    <property type="evidence" value="ECO:0007669"/>
    <property type="project" value="InterPro"/>
</dbReference>
<name>X1BPL5_9ZZZZ</name>
<gene>
    <name evidence="1" type="ORF">S01H4_26572</name>
</gene>
<dbReference type="Gene3D" id="1.20.58.1000">
    <property type="entry name" value="Metal-sensitive repressor, helix protomer"/>
    <property type="match status" value="1"/>
</dbReference>
<dbReference type="PANTHER" id="PTHR33677:SF3">
    <property type="entry name" value="COPPER-SENSING TRANSCRIPTIONAL REPRESSOR RICR"/>
    <property type="match status" value="1"/>
</dbReference>
<protein>
    <submittedName>
        <fullName evidence="1">Uncharacterized protein</fullName>
    </submittedName>
</protein>
<comment type="caution">
    <text evidence="1">The sequence shown here is derived from an EMBL/GenBank/DDBJ whole genome shotgun (WGS) entry which is preliminary data.</text>
</comment>
<evidence type="ECO:0000313" key="1">
    <source>
        <dbReference type="EMBL" id="GAG85998.1"/>
    </source>
</evidence>
<organism evidence="1">
    <name type="scientific">marine sediment metagenome</name>
    <dbReference type="NCBI Taxonomy" id="412755"/>
    <lineage>
        <taxon>unclassified sequences</taxon>
        <taxon>metagenomes</taxon>
        <taxon>ecological metagenomes</taxon>
    </lineage>
</organism>
<dbReference type="Pfam" id="PF02583">
    <property type="entry name" value="Trns_repr_metal"/>
    <property type="match status" value="1"/>
</dbReference>
<dbReference type="GO" id="GO:0006355">
    <property type="term" value="P:regulation of DNA-templated transcription"/>
    <property type="evidence" value="ECO:0007669"/>
    <property type="project" value="InterPro"/>
</dbReference>
<dbReference type="CDD" id="cd10148">
    <property type="entry name" value="CsoR-like_DUF156"/>
    <property type="match status" value="1"/>
</dbReference>
<reference evidence="1" key="1">
    <citation type="journal article" date="2014" name="Front. Microbiol.">
        <title>High frequency of phylogenetically diverse reductive dehalogenase-homologous genes in deep subseafloor sedimentary metagenomes.</title>
        <authorList>
            <person name="Kawai M."/>
            <person name="Futagami T."/>
            <person name="Toyoda A."/>
            <person name="Takaki Y."/>
            <person name="Nishi S."/>
            <person name="Hori S."/>
            <person name="Arai W."/>
            <person name="Tsubouchi T."/>
            <person name="Morono Y."/>
            <person name="Uchiyama I."/>
            <person name="Ito T."/>
            <person name="Fujiyama A."/>
            <person name="Inagaki F."/>
            <person name="Takami H."/>
        </authorList>
    </citation>
    <scope>NUCLEOTIDE SEQUENCE</scope>
    <source>
        <strain evidence="1">Expedition CK06-06</strain>
    </source>
</reference>
<accession>X1BPL5</accession>
<dbReference type="PANTHER" id="PTHR33677">
    <property type="entry name" value="TRANSCRIPTIONAL REPRESSOR FRMR-RELATED"/>
    <property type="match status" value="1"/>
</dbReference>